<dbReference type="EMBL" id="JBBPBF010000028">
    <property type="protein sequence ID" value="KAK7608585.1"/>
    <property type="molecule type" value="Genomic_DNA"/>
</dbReference>
<evidence type="ECO:0000313" key="3">
    <source>
        <dbReference type="Proteomes" id="UP001367316"/>
    </source>
</evidence>
<dbReference type="Proteomes" id="UP001367316">
    <property type="component" value="Unassembled WGS sequence"/>
</dbReference>
<sequence length="175" mass="20208">MVICGDGQDDVEMILAASGHINGDFWFYFFIFCFLFSPDYYLVELPGLQQGRGVALSHRRSRRRVGRTVCRDEHLPSSNSPRILPQPAKRLRTVRRRRRPSQATNPLALHVAPDIAADKGTHPRTDVSLPNFMQKMLQQFRDHRPCLPRYTRRFITRLSIAFRPKNHGPSNSARL</sequence>
<protein>
    <submittedName>
        <fullName evidence="2">Uncharacterized protein</fullName>
    </submittedName>
</protein>
<keyword evidence="1" id="KW-1133">Transmembrane helix</keyword>
<feature type="transmembrane region" description="Helical" evidence="1">
    <location>
        <begin position="25"/>
        <end position="43"/>
    </location>
</feature>
<keyword evidence="1" id="KW-0472">Membrane</keyword>
<name>A0ABR1N081_9PEZI</name>
<accession>A0ABR1N081</accession>
<proteinExistence type="predicted"/>
<gene>
    <name evidence="2" type="ORF">JOL62DRAFT_215558</name>
</gene>
<reference evidence="2 3" key="1">
    <citation type="submission" date="2024-04" db="EMBL/GenBank/DDBJ databases">
        <title>Phyllosticta paracitricarpa is synonymous to the EU quarantine fungus P. citricarpa based on phylogenomic analyses.</title>
        <authorList>
            <consortium name="Lawrence Berkeley National Laboratory"/>
            <person name="Van ingen-buijs V.A."/>
            <person name="Van westerhoven A.C."/>
            <person name="Haridas S."/>
            <person name="Skiadas P."/>
            <person name="Martin F."/>
            <person name="Groenewald J.Z."/>
            <person name="Crous P.W."/>
            <person name="Seidl M.F."/>
        </authorList>
    </citation>
    <scope>NUCLEOTIDE SEQUENCE [LARGE SCALE GENOMIC DNA]</scope>
    <source>
        <strain evidence="2 3">CBS 141358</strain>
    </source>
</reference>
<organism evidence="2 3">
    <name type="scientific">Phyllosticta paracitricarpa</name>
    <dbReference type="NCBI Taxonomy" id="2016321"/>
    <lineage>
        <taxon>Eukaryota</taxon>
        <taxon>Fungi</taxon>
        <taxon>Dikarya</taxon>
        <taxon>Ascomycota</taxon>
        <taxon>Pezizomycotina</taxon>
        <taxon>Dothideomycetes</taxon>
        <taxon>Dothideomycetes incertae sedis</taxon>
        <taxon>Botryosphaeriales</taxon>
        <taxon>Phyllostictaceae</taxon>
        <taxon>Phyllosticta</taxon>
    </lineage>
</organism>
<evidence type="ECO:0000313" key="2">
    <source>
        <dbReference type="EMBL" id="KAK7608585.1"/>
    </source>
</evidence>
<keyword evidence="1" id="KW-0812">Transmembrane</keyword>
<keyword evidence="3" id="KW-1185">Reference proteome</keyword>
<comment type="caution">
    <text evidence="2">The sequence shown here is derived from an EMBL/GenBank/DDBJ whole genome shotgun (WGS) entry which is preliminary data.</text>
</comment>
<evidence type="ECO:0000256" key="1">
    <source>
        <dbReference type="SAM" id="Phobius"/>
    </source>
</evidence>